<dbReference type="RefSeq" id="WP_117692101.1">
    <property type="nucleotide sequence ID" value="NZ_JAQDGM010000019.1"/>
</dbReference>
<dbReference type="Gene3D" id="3.30.1490.20">
    <property type="entry name" value="ATP-grasp fold, A domain"/>
    <property type="match status" value="1"/>
</dbReference>
<feature type="domain" description="ATP-grasp" evidence="5">
    <location>
        <begin position="112"/>
        <end position="309"/>
    </location>
</feature>
<dbReference type="Pfam" id="PF13535">
    <property type="entry name" value="ATP-grasp_4"/>
    <property type="match status" value="1"/>
</dbReference>
<evidence type="ECO:0000313" key="7">
    <source>
        <dbReference type="Proteomes" id="UP000291191"/>
    </source>
</evidence>
<dbReference type="PANTHER" id="PTHR43585">
    <property type="entry name" value="FUMIPYRROLE BIOSYNTHESIS PROTEIN C"/>
    <property type="match status" value="1"/>
</dbReference>
<dbReference type="GO" id="GO:0046872">
    <property type="term" value="F:metal ion binding"/>
    <property type="evidence" value="ECO:0007669"/>
    <property type="project" value="InterPro"/>
</dbReference>
<accession>A0A4Q5HDN3</accession>
<dbReference type="Gene3D" id="3.30.470.20">
    <property type="entry name" value="ATP-grasp fold, B domain"/>
    <property type="match status" value="1"/>
</dbReference>
<keyword evidence="1" id="KW-0436">Ligase</keyword>
<evidence type="ECO:0000256" key="2">
    <source>
        <dbReference type="ARBA" id="ARBA00022741"/>
    </source>
</evidence>
<dbReference type="EMBL" id="RCXO01000013">
    <property type="protein sequence ID" value="RYT80136.1"/>
    <property type="molecule type" value="Genomic_DNA"/>
</dbReference>
<dbReference type="SUPFAM" id="SSF56059">
    <property type="entry name" value="Glutathione synthetase ATP-binding domain-like"/>
    <property type="match status" value="1"/>
</dbReference>
<evidence type="ECO:0000313" key="6">
    <source>
        <dbReference type="EMBL" id="RYT80136.1"/>
    </source>
</evidence>
<dbReference type="OrthoDB" id="9803907at2"/>
<dbReference type="AlphaFoldDB" id="A0A4Q5HDN3"/>
<keyword evidence="7" id="KW-1185">Reference proteome</keyword>
<evidence type="ECO:0000256" key="4">
    <source>
        <dbReference type="PROSITE-ProRule" id="PRU00409"/>
    </source>
</evidence>
<dbReference type="GO" id="GO:0016874">
    <property type="term" value="F:ligase activity"/>
    <property type="evidence" value="ECO:0007669"/>
    <property type="project" value="UniProtKB-KW"/>
</dbReference>
<dbReference type="Proteomes" id="UP000291191">
    <property type="component" value="Unassembled WGS sequence"/>
</dbReference>
<reference evidence="6 7" key="1">
    <citation type="journal article" date="2019" name="Science, e1252229">
        <title>Invertible promoters mediate bacterial phase variation, antibiotic resistance, and host adaptation in the gut.</title>
        <authorList>
            <person name="Jiang X."/>
            <person name="Hall A.B."/>
            <person name="Arthur T.D."/>
            <person name="Plichta D.R."/>
            <person name="Covington C.T."/>
            <person name="Poyet M."/>
            <person name="Crothers J."/>
            <person name="Moses P.L."/>
            <person name="Tolonen A.C."/>
            <person name="Vlamakis H."/>
            <person name="Alm E.J."/>
            <person name="Xavier R.J."/>
        </authorList>
    </citation>
    <scope>NUCLEOTIDE SEQUENCE [LARGE SCALE GENOMIC DNA]</scope>
    <source>
        <strain evidence="7">bf_0095</strain>
    </source>
</reference>
<evidence type="ECO:0000259" key="5">
    <source>
        <dbReference type="PROSITE" id="PS50975"/>
    </source>
</evidence>
<keyword evidence="2 4" id="KW-0547">Nucleotide-binding</keyword>
<name>A0A4Q5HDN3_9BACE</name>
<dbReference type="Gene3D" id="3.40.50.20">
    <property type="match status" value="1"/>
</dbReference>
<evidence type="ECO:0000256" key="3">
    <source>
        <dbReference type="ARBA" id="ARBA00022840"/>
    </source>
</evidence>
<dbReference type="PROSITE" id="PS50975">
    <property type="entry name" value="ATP_GRASP"/>
    <property type="match status" value="1"/>
</dbReference>
<organism evidence="6 7">
    <name type="scientific">Bacteroides intestinalis</name>
    <dbReference type="NCBI Taxonomy" id="329854"/>
    <lineage>
        <taxon>Bacteria</taxon>
        <taxon>Pseudomonadati</taxon>
        <taxon>Bacteroidota</taxon>
        <taxon>Bacteroidia</taxon>
        <taxon>Bacteroidales</taxon>
        <taxon>Bacteroidaceae</taxon>
        <taxon>Bacteroides</taxon>
    </lineage>
</organism>
<gene>
    <name evidence="6" type="ORF">EAJ06_11295</name>
</gene>
<dbReference type="PANTHER" id="PTHR43585:SF2">
    <property type="entry name" value="ATP-GRASP ENZYME FSQD"/>
    <property type="match status" value="1"/>
</dbReference>
<protein>
    <submittedName>
        <fullName evidence="6">ATP-grasp domain-containing protein</fullName>
    </submittedName>
</protein>
<dbReference type="InterPro" id="IPR052032">
    <property type="entry name" value="ATP-dep_AA_Ligase"/>
</dbReference>
<proteinExistence type="predicted"/>
<evidence type="ECO:0000256" key="1">
    <source>
        <dbReference type="ARBA" id="ARBA00022598"/>
    </source>
</evidence>
<sequence>MEQKQKKLLLLGGLRYLLPVIESAHKQGYYVITADYLPDNIAHKYSDEYHNISIIDKEAVLALARELEIDGIMSFAVDPGVVTAAYVQEQMGLPAFGPYESVCILQNKDKFRNFLTQHGFNVPKAKGFSTVEEAMSEAYWYPWPVIVKPTDSAGSKGVTKVDSLAELKPALEYAFEHSLSKHVIVEEFIEKQGASSDTDSFSIDGKLKFVSFSAQRFDAEAVNPYTPSAYSWPSTMTHEEETELTSELQRLLALLGMRTTIYNIETRIGTNGKPYIMEVSPRGGGNRLAEMLRYATGVDLITACVRAAVGDSVGNIEQKPYNGHWAEVILHADKSGTFQELTVDASAVGAEVVEEDLWVKPGDHVRGFEGANDAIGTLVLKFCSEEELVRALACQHTWLMVTVK</sequence>
<dbReference type="InterPro" id="IPR011761">
    <property type="entry name" value="ATP-grasp"/>
</dbReference>
<dbReference type="InterPro" id="IPR013815">
    <property type="entry name" value="ATP_grasp_subdomain_1"/>
</dbReference>
<dbReference type="GO" id="GO:0005524">
    <property type="term" value="F:ATP binding"/>
    <property type="evidence" value="ECO:0007669"/>
    <property type="project" value="UniProtKB-UniRule"/>
</dbReference>
<comment type="caution">
    <text evidence="6">The sequence shown here is derived from an EMBL/GenBank/DDBJ whole genome shotgun (WGS) entry which is preliminary data.</text>
</comment>
<keyword evidence="3 4" id="KW-0067">ATP-binding</keyword>